<proteinExistence type="predicted"/>
<evidence type="ECO:0000256" key="1">
    <source>
        <dbReference type="SAM" id="MobiDB-lite"/>
    </source>
</evidence>
<evidence type="ECO:0000313" key="3">
    <source>
        <dbReference type="Proteomes" id="UP000799436"/>
    </source>
</evidence>
<name>A0A6G1LC67_9PEZI</name>
<dbReference type="EMBL" id="ML995825">
    <property type="protein sequence ID" value="KAF2770531.1"/>
    <property type="molecule type" value="Genomic_DNA"/>
</dbReference>
<sequence>MEPASEHAVVAPQPKSRHNYRRRKPTNVELDEAKKTDLYMGHGVYSSVKVTLDGSNNTILMQHFAWNKTALAAYSGFDKLYDQSFQQHQIPRPAGGAQKLHLHFRAGPQNGLHRLSPKTTTNRSNGAARHHHLTEFSKNTHPYLKLLRTCKQISPEASPILFGEVEFRFTSIKGYYVLNTFLRQIGSINQSLLRKITIHIPFPGHIGEGPLCPDYWPKSVSQLAKMRGILTGMGLHPRAHNKAFSHTTCVRRANSIFEAHGKLKSLRLILPDTYMVADAADEGMWAGKTFGSMVPDVEKFAGGLDVTLVRLHGGFSATFFDQSLRRSERRSCLQTQVQVKKYAQEQG</sequence>
<dbReference type="AlphaFoldDB" id="A0A6G1LC67"/>
<feature type="compositionally biased region" description="Basic residues" evidence="1">
    <location>
        <begin position="15"/>
        <end position="24"/>
    </location>
</feature>
<reference evidence="2" key="1">
    <citation type="journal article" date="2020" name="Stud. Mycol.">
        <title>101 Dothideomycetes genomes: a test case for predicting lifestyles and emergence of pathogens.</title>
        <authorList>
            <person name="Haridas S."/>
            <person name="Albert R."/>
            <person name="Binder M."/>
            <person name="Bloem J."/>
            <person name="Labutti K."/>
            <person name="Salamov A."/>
            <person name="Andreopoulos B."/>
            <person name="Baker S."/>
            <person name="Barry K."/>
            <person name="Bills G."/>
            <person name="Bluhm B."/>
            <person name="Cannon C."/>
            <person name="Castanera R."/>
            <person name="Culley D."/>
            <person name="Daum C."/>
            <person name="Ezra D."/>
            <person name="Gonzalez J."/>
            <person name="Henrissat B."/>
            <person name="Kuo A."/>
            <person name="Liang C."/>
            <person name="Lipzen A."/>
            <person name="Lutzoni F."/>
            <person name="Magnuson J."/>
            <person name="Mondo S."/>
            <person name="Nolan M."/>
            <person name="Ohm R."/>
            <person name="Pangilinan J."/>
            <person name="Park H.-J."/>
            <person name="Ramirez L."/>
            <person name="Alfaro M."/>
            <person name="Sun H."/>
            <person name="Tritt A."/>
            <person name="Yoshinaga Y."/>
            <person name="Zwiers L.-H."/>
            <person name="Turgeon B."/>
            <person name="Goodwin S."/>
            <person name="Spatafora J."/>
            <person name="Crous P."/>
            <person name="Grigoriev I."/>
        </authorList>
    </citation>
    <scope>NUCLEOTIDE SEQUENCE</scope>
    <source>
        <strain evidence="2">CBS 116005</strain>
    </source>
</reference>
<feature type="region of interest" description="Disordered" evidence="1">
    <location>
        <begin position="1"/>
        <end position="24"/>
    </location>
</feature>
<dbReference type="OrthoDB" id="3946696at2759"/>
<organism evidence="2 3">
    <name type="scientific">Teratosphaeria nubilosa</name>
    <dbReference type="NCBI Taxonomy" id="161662"/>
    <lineage>
        <taxon>Eukaryota</taxon>
        <taxon>Fungi</taxon>
        <taxon>Dikarya</taxon>
        <taxon>Ascomycota</taxon>
        <taxon>Pezizomycotina</taxon>
        <taxon>Dothideomycetes</taxon>
        <taxon>Dothideomycetidae</taxon>
        <taxon>Mycosphaerellales</taxon>
        <taxon>Teratosphaeriaceae</taxon>
        <taxon>Teratosphaeria</taxon>
    </lineage>
</organism>
<dbReference type="InterPro" id="IPR038883">
    <property type="entry name" value="AN11006-like"/>
</dbReference>
<accession>A0A6G1LC67</accession>
<dbReference type="Proteomes" id="UP000799436">
    <property type="component" value="Unassembled WGS sequence"/>
</dbReference>
<protein>
    <submittedName>
        <fullName evidence="2">Uncharacterized protein</fullName>
    </submittedName>
</protein>
<keyword evidence="3" id="KW-1185">Reference proteome</keyword>
<evidence type="ECO:0000313" key="2">
    <source>
        <dbReference type="EMBL" id="KAF2770531.1"/>
    </source>
</evidence>
<dbReference type="PANTHER" id="PTHR42085">
    <property type="entry name" value="F-BOX DOMAIN-CONTAINING PROTEIN"/>
    <property type="match status" value="1"/>
</dbReference>
<dbReference type="PANTHER" id="PTHR42085:SF1">
    <property type="entry name" value="F-BOX DOMAIN-CONTAINING PROTEIN"/>
    <property type="match status" value="1"/>
</dbReference>
<gene>
    <name evidence="2" type="ORF">EJ03DRAFT_360582</name>
</gene>